<feature type="transmembrane region" description="Helical" evidence="1">
    <location>
        <begin position="134"/>
        <end position="153"/>
    </location>
</feature>
<dbReference type="Proteomes" id="UP000311382">
    <property type="component" value="Unassembled WGS sequence"/>
</dbReference>
<dbReference type="EMBL" id="SOZI01000008">
    <property type="protein sequence ID" value="TNY23722.1"/>
    <property type="molecule type" value="Genomic_DNA"/>
</dbReference>
<feature type="transmembrane region" description="Helical" evidence="1">
    <location>
        <begin position="41"/>
        <end position="61"/>
    </location>
</feature>
<evidence type="ECO:0000313" key="3">
    <source>
        <dbReference type="Proteomes" id="UP000311382"/>
    </source>
</evidence>
<accession>A0A5C5G5T0</accession>
<evidence type="ECO:0000313" key="2">
    <source>
        <dbReference type="EMBL" id="TNY23722.1"/>
    </source>
</evidence>
<feature type="transmembrane region" description="Helical" evidence="1">
    <location>
        <begin position="94"/>
        <end position="114"/>
    </location>
</feature>
<keyword evidence="1" id="KW-0472">Membrane</keyword>
<evidence type="ECO:0000256" key="1">
    <source>
        <dbReference type="SAM" id="Phobius"/>
    </source>
</evidence>
<keyword evidence="1" id="KW-0812">Transmembrane</keyword>
<dbReference type="OrthoDB" id="2536408at2759"/>
<sequence length="159" mass="17809">MSLGSLLPAALDAQTLPTLVAALDRSLYPSPTPGLTARMAVLWALTGLCILMAVLYLWLHYRSTTERPRRRCLWFIRLVERPSGRFIVINPRPALTWVVVVYGTYELVFLAAFYRVYALGDRQVAYAGLRGFNALPFFLGGWVLSWSGLQARLSSSTRA</sequence>
<reference evidence="2 3" key="1">
    <citation type="submission" date="2019-03" db="EMBL/GenBank/DDBJ databases">
        <title>Rhodosporidium diobovatum UCD-FST 08-225 genome sequencing, assembly, and annotation.</title>
        <authorList>
            <person name="Fakankun I.U."/>
            <person name="Fristensky B."/>
            <person name="Levin D.B."/>
        </authorList>
    </citation>
    <scope>NUCLEOTIDE SEQUENCE [LARGE SCALE GENOMIC DNA]</scope>
    <source>
        <strain evidence="2 3">UCD-FST 08-225</strain>
    </source>
</reference>
<dbReference type="AlphaFoldDB" id="A0A5C5G5T0"/>
<gene>
    <name evidence="2" type="ORF">DMC30DRAFT_388718</name>
</gene>
<keyword evidence="1" id="KW-1133">Transmembrane helix</keyword>
<name>A0A5C5G5T0_9BASI</name>
<comment type="caution">
    <text evidence="2">The sequence shown here is derived from an EMBL/GenBank/DDBJ whole genome shotgun (WGS) entry which is preliminary data.</text>
</comment>
<proteinExistence type="predicted"/>
<organism evidence="2 3">
    <name type="scientific">Rhodotorula diobovata</name>
    <dbReference type="NCBI Taxonomy" id="5288"/>
    <lineage>
        <taxon>Eukaryota</taxon>
        <taxon>Fungi</taxon>
        <taxon>Dikarya</taxon>
        <taxon>Basidiomycota</taxon>
        <taxon>Pucciniomycotina</taxon>
        <taxon>Microbotryomycetes</taxon>
        <taxon>Sporidiobolales</taxon>
        <taxon>Sporidiobolaceae</taxon>
        <taxon>Rhodotorula</taxon>
    </lineage>
</organism>
<keyword evidence="3" id="KW-1185">Reference proteome</keyword>
<protein>
    <submittedName>
        <fullName evidence="2">Uncharacterized protein</fullName>
    </submittedName>
</protein>